<comment type="caution">
    <text evidence="7">The sequence shown here is derived from an EMBL/GenBank/DDBJ whole genome shotgun (WGS) entry which is preliminary data.</text>
</comment>
<comment type="subcellular location">
    <subcellularLocation>
        <location evidence="1">Membrane</location>
        <topology evidence="1">Multi-pass membrane protein</topology>
    </subcellularLocation>
</comment>
<keyword evidence="3 5" id="KW-1133">Transmembrane helix</keyword>
<dbReference type="EMBL" id="JAJTJA010000002">
    <property type="protein sequence ID" value="KAH8703385.1"/>
    <property type="molecule type" value="Genomic_DNA"/>
</dbReference>
<feature type="transmembrane region" description="Helical" evidence="5">
    <location>
        <begin position="462"/>
        <end position="482"/>
    </location>
</feature>
<feature type="transmembrane region" description="Helical" evidence="5">
    <location>
        <begin position="111"/>
        <end position="131"/>
    </location>
</feature>
<dbReference type="GO" id="GO:0022857">
    <property type="term" value="F:transmembrane transporter activity"/>
    <property type="evidence" value="ECO:0007669"/>
    <property type="project" value="InterPro"/>
</dbReference>
<name>A0AAD4Q4U9_9EURO</name>
<feature type="transmembrane region" description="Helical" evidence="5">
    <location>
        <begin position="430"/>
        <end position="450"/>
    </location>
</feature>
<evidence type="ECO:0000313" key="7">
    <source>
        <dbReference type="EMBL" id="KAH8703385.1"/>
    </source>
</evidence>
<feature type="transmembrane region" description="Helical" evidence="5">
    <location>
        <begin position="397"/>
        <end position="418"/>
    </location>
</feature>
<dbReference type="PROSITE" id="PS50850">
    <property type="entry name" value="MFS"/>
    <property type="match status" value="1"/>
</dbReference>
<feature type="transmembrane region" description="Helical" evidence="5">
    <location>
        <begin position="235"/>
        <end position="256"/>
    </location>
</feature>
<dbReference type="InterPro" id="IPR036259">
    <property type="entry name" value="MFS_trans_sf"/>
</dbReference>
<feature type="domain" description="Major facilitator superfamily (MFS) profile" evidence="6">
    <location>
        <begin position="76"/>
        <end position="521"/>
    </location>
</feature>
<feature type="transmembrane region" description="Helical" evidence="5">
    <location>
        <begin position="205"/>
        <end position="229"/>
    </location>
</feature>
<dbReference type="AlphaFoldDB" id="A0AAD4Q4U9"/>
<evidence type="ECO:0000259" key="6">
    <source>
        <dbReference type="PROSITE" id="PS50850"/>
    </source>
</evidence>
<dbReference type="RefSeq" id="XP_046076403.1">
    <property type="nucleotide sequence ID" value="XM_046217842.1"/>
</dbReference>
<accession>A0AAD4Q4U9</accession>
<feature type="transmembrane region" description="Helical" evidence="5">
    <location>
        <begin position="77"/>
        <end position="99"/>
    </location>
</feature>
<keyword evidence="4 5" id="KW-0472">Membrane</keyword>
<feature type="transmembrane region" description="Helical" evidence="5">
    <location>
        <begin position="143"/>
        <end position="166"/>
    </location>
</feature>
<dbReference type="InterPro" id="IPR020846">
    <property type="entry name" value="MFS_dom"/>
</dbReference>
<dbReference type="GO" id="GO:0005886">
    <property type="term" value="C:plasma membrane"/>
    <property type="evidence" value="ECO:0007669"/>
    <property type="project" value="TreeGrafter"/>
</dbReference>
<dbReference type="SUPFAM" id="SSF103473">
    <property type="entry name" value="MFS general substrate transporter"/>
    <property type="match status" value="1"/>
</dbReference>
<dbReference type="Proteomes" id="UP001201262">
    <property type="component" value="Unassembled WGS sequence"/>
</dbReference>
<dbReference type="PANTHER" id="PTHR23502:SF2">
    <property type="entry name" value="TRANSPORTER, PUTATIVE (AFU_ORTHOLOGUE AFUA_2G08910)-RELATED"/>
    <property type="match status" value="1"/>
</dbReference>
<gene>
    <name evidence="7" type="ORF">BGW36DRAFT_393750</name>
</gene>
<feature type="transmembrane region" description="Helical" evidence="5">
    <location>
        <begin position="172"/>
        <end position="193"/>
    </location>
</feature>
<evidence type="ECO:0000256" key="3">
    <source>
        <dbReference type="ARBA" id="ARBA00022989"/>
    </source>
</evidence>
<reference evidence="7" key="1">
    <citation type="submission" date="2021-12" db="EMBL/GenBank/DDBJ databases">
        <title>Convergent genome expansion in fungi linked to evolution of root-endophyte symbiosis.</title>
        <authorList>
            <consortium name="DOE Joint Genome Institute"/>
            <person name="Ke Y.-H."/>
            <person name="Bonito G."/>
            <person name="Liao H.-L."/>
            <person name="Looney B."/>
            <person name="Rojas-Flechas A."/>
            <person name="Nash J."/>
            <person name="Hameed K."/>
            <person name="Schadt C."/>
            <person name="Martin F."/>
            <person name="Crous P.W."/>
            <person name="Miettinen O."/>
            <person name="Magnuson J.K."/>
            <person name="Labbe J."/>
            <person name="Jacobson D."/>
            <person name="Doktycz M.J."/>
            <person name="Veneault-Fourrey C."/>
            <person name="Kuo A."/>
            <person name="Mondo S."/>
            <person name="Calhoun S."/>
            <person name="Riley R."/>
            <person name="Ohm R."/>
            <person name="LaButti K."/>
            <person name="Andreopoulos B."/>
            <person name="Pangilinan J."/>
            <person name="Nolan M."/>
            <person name="Tritt A."/>
            <person name="Clum A."/>
            <person name="Lipzen A."/>
            <person name="Daum C."/>
            <person name="Barry K."/>
            <person name="Grigoriev I.V."/>
            <person name="Vilgalys R."/>
        </authorList>
    </citation>
    <scope>NUCLEOTIDE SEQUENCE</scope>
    <source>
        <strain evidence="7">PMI_201</strain>
    </source>
</reference>
<dbReference type="Gene3D" id="1.20.1250.20">
    <property type="entry name" value="MFS general substrate transporter like domains"/>
    <property type="match status" value="1"/>
</dbReference>
<evidence type="ECO:0000256" key="2">
    <source>
        <dbReference type="ARBA" id="ARBA00022692"/>
    </source>
</evidence>
<protein>
    <submittedName>
        <fullName evidence="7">Major facilitator superfamily domain-containing protein</fullName>
    </submittedName>
</protein>
<keyword evidence="2 5" id="KW-0812">Transmembrane</keyword>
<organism evidence="7 8">
    <name type="scientific">Talaromyces proteolyticus</name>
    <dbReference type="NCBI Taxonomy" id="1131652"/>
    <lineage>
        <taxon>Eukaryota</taxon>
        <taxon>Fungi</taxon>
        <taxon>Dikarya</taxon>
        <taxon>Ascomycota</taxon>
        <taxon>Pezizomycotina</taxon>
        <taxon>Eurotiomycetes</taxon>
        <taxon>Eurotiomycetidae</taxon>
        <taxon>Eurotiales</taxon>
        <taxon>Trichocomaceae</taxon>
        <taxon>Talaromyces</taxon>
        <taxon>Talaromyces sect. Bacilispori</taxon>
    </lineage>
</organism>
<keyword evidence="8" id="KW-1185">Reference proteome</keyword>
<dbReference type="PANTHER" id="PTHR23502">
    <property type="entry name" value="MAJOR FACILITATOR SUPERFAMILY"/>
    <property type="match status" value="1"/>
</dbReference>
<dbReference type="Pfam" id="PF07690">
    <property type="entry name" value="MFS_1"/>
    <property type="match status" value="1"/>
</dbReference>
<feature type="transmembrane region" description="Helical" evidence="5">
    <location>
        <begin position="305"/>
        <end position="323"/>
    </location>
</feature>
<evidence type="ECO:0000256" key="1">
    <source>
        <dbReference type="ARBA" id="ARBA00004141"/>
    </source>
</evidence>
<evidence type="ECO:0000313" key="8">
    <source>
        <dbReference type="Proteomes" id="UP001201262"/>
    </source>
</evidence>
<dbReference type="InterPro" id="IPR011701">
    <property type="entry name" value="MFS"/>
</dbReference>
<dbReference type="GeneID" id="70248129"/>
<feature type="transmembrane region" description="Helical" evidence="5">
    <location>
        <begin position="494"/>
        <end position="517"/>
    </location>
</feature>
<sequence length="523" mass="57746">MEITRMTGIPRGDNDAAKDLKADAEYIEDSLYDVETLTPDHRSYLLARHGTANLIPLPIQGPQDPLNWPSWKKHVNLALVAFHGLISTAGAVGVTPAFNTWAVRFDTSITTASYLGSAQMIALAFGPLLWFPLASRYGRRPVWLISGFGSGLFNIGCALAQSYGALMTLRVFQAFFISPGIAMGQAVVAEMFFTHQRGRAMVIVLLGRFVLMLTLGPPVGPFIMGFVIQHLSWEWMFWLMAIINFAQFFGCLFFGTETLYNRNHPRTENQPGFLRQHFKFGRINADPLTKEELLLPFRVLGDLRVLIPTVAYAIVFNFTLVLIPVEIASRFGLLFHLNAQETGINFLGLLIGLLSDFLHTLHSCCLGEIVSGPSSDLWQNKSFKKAASHTTPEHRLWLIYPGFALSTAGIVIFCVTLAEAEPLHWSIRPIVGTAVAGFGAQIVTTIAITYTTDCYQENNASALGVAINVVRCTWGFTGPFWFPYMFDSCGLRGSAGLMAGIIILVSVPVILLQFVIVPRRASF</sequence>
<evidence type="ECO:0000256" key="5">
    <source>
        <dbReference type="SAM" id="Phobius"/>
    </source>
</evidence>
<evidence type="ECO:0000256" key="4">
    <source>
        <dbReference type="ARBA" id="ARBA00023136"/>
    </source>
</evidence>
<feature type="transmembrane region" description="Helical" evidence="5">
    <location>
        <begin position="343"/>
        <end position="361"/>
    </location>
</feature>
<proteinExistence type="predicted"/>